<protein>
    <recommendedName>
        <fullName evidence="4">Competence protein</fullName>
    </recommendedName>
</protein>
<dbReference type="Pfam" id="PF07332">
    <property type="entry name" value="Phage_holin_3_6"/>
    <property type="match status" value="1"/>
</dbReference>
<evidence type="ECO:0000313" key="3">
    <source>
        <dbReference type="Proteomes" id="UP000289792"/>
    </source>
</evidence>
<organism evidence="2 3">
    <name type="scientific">Gelidibacter gilvus</name>
    <dbReference type="NCBI Taxonomy" id="59602"/>
    <lineage>
        <taxon>Bacteria</taxon>
        <taxon>Pseudomonadati</taxon>
        <taxon>Bacteroidota</taxon>
        <taxon>Flavobacteriia</taxon>
        <taxon>Flavobacteriales</taxon>
        <taxon>Flavobacteriaceae</taxon>
        <taxon>Gelidibacter</taxon>
    </lineage>
</organism>
<dbReference type="RefSeq" id="WP_129018872.1">
    <property type="nucleotide sequence ID" value="NZ_SDDZ01000018.1"/>
</dbReference>
<keyword evidence="1" id="KW-0472">Membrane</keyword>
<feature type="transmembrane region" description="Helical" evidence="1">
    <location>
        <begin position="76"/>
        <end position="95"/>
    </location>
</feature>
<evidence type="ECO:0000313" key="2">
    <source>
        <dbReference type="EMBL" id="RXJ44401.1"/>
    </source>
</evidence>
<accession>A0A4Q0XBF0</accession>
<proteinExistence type="predicted"/>
<keyword evidence="1" id="KW-0812">Transmembrane</keyword>
<reference evidence="2 3" key="1">
    <citation type="submission" date="2019-01" db="EMBL/GenBank/DDBJ databases">
        <title>Genome sequence of the Antarctic species Gelidibacter gilvus ACAM 158(T).</title>
        <authorList>
            <person name="Bowman J.P."/>
        </authorList>
    </citation>
    <scope>NUCLEOTIDE SEQUENCE [LARGE SCALE GENOMIC DNA]</scope>
    <source>
        <strain evidence="2 3">IC158</strain>
    </source>
</reference>
<sequence>MNIFESINNTSNKASDIGERYVDKSFEYFKLKIFQQLTYTISMAGKALIIGAVLFIGLILLAIAGAIAIGQALENVALGYLIVGALFFIIAIIIYKVRYLIDGKIISKIYVKFYKA</sequence>
<evidence type="ECO:0008006" key="4">
    <source>
        <dbReference type="Google" id="ProtNLM"/>
    </source>
</evidence>
<gene>
    <name evidence="2" type="ORF">ESZ48_17890</name>
</gene>
<dbReference type="EMBL" id="SDDZ01000018">
    <property type="protein sequence ID" value="RXJ44401.1"/>
    <property type="molecule type" value="Genomic_DNA"/>
</dbReference>
<feature type="transmembrane region" description="Helical" evidence="1">
    <location>
        <begin position="47"/>
        <end position="70"/>
    </location>
</feature>
<dbReference type="Proteomes" id="UP000289792">
    <property type="component" value="Unassembled WGS sequence"/>
</dbReference>
<dbReference type="InterPro" id="IPR009937">
    <property type="entry name" value="Phage_holin_3_6"/>
</dbReference>
<keyword evidence="1" id="KW-1133">Transmembrane helix</keyword>
<evidence type="ECO:0000256" key="1">
    <source>
        <dbReference type="SAM" id="Phobius"/>
    </source>
</evidence>
<keyword evidence="3" id="KW-1185">Reference proteome</keyword>
<name>A0A4Q0XBF0_9FLAO</name>
<dbReference type="OrthoDB" id="1202744at2"/>
<comment type="caution">
    <text evidence="2">The sequence shown here is derived from an EMBL/GenBank/DDBJ whole genome shotgun (WGS) entry which is preliminary data.</text>
</comment>
<dbReference type="AlphaFoldDB" id="A0A4Q0XBF0"/>